<feature type="region of interest" description="Disordered" evidence="7">
    <location>
        <begin position="531"/>
        <end position="620"/>
    </location>
</feature>
<feature type="repeat" description="WD" evidence="6">
    <location>
        <begin position="171"/>
        <end position="212"/>
    </location>
</feature>
<dbReference type="GO" id="GO:0005634">
    <property type="term" value="C:nucleus"/>
    <property type="evidence" value="ECO:0007669"/>
    <property type="project" value="UniProtKB-SubCell"/>
</dbReference>
<dbReference type="InterPro" id="IPR056154">
    <property type="entry name" value="Beta-prop_IFT140_1st"/>
</dbReference>
<keyword evidence="10" id="KW-1185">Reference proteome</keyword>
<dbReference type="InterPro" id="IPR036322">
    <property type="entry name" value="WD40_repeat_dom_sf"/>
</dbReference>
<comment type="caution">
    <text evidence="9">The sequence shown here is derived from an EMBL/GenBank/DDBJ whole genome shotgun (WGS) entry which is preliminary data.</text>
</comment>
<name>A0ABD2Q0S2_9PLAT</name>
<evidence type="ECO:0000259" key="8">
    <source>
        <dbReference type="Pfam" id="PF23383"/>
    </source>
</evidence>
<evidence type="ECO:0000256" key="3">
    <source>
        <dbReference type="ARBA" id="ARBA00022664"/>
    </source>
</evidence>
<dbReference type="Gene3D" id="2.130.10.10">
    <property type="entry name" value="YVTN repeat-like/Quinoprotein amine dehydrogenase"/>
    <property type="match status" value="2"/>
</dbReference>
<dbReference type="InterPro" id="IPR045245">
    <property type="entry name" value="Pfs2-like"/>
</dbReference>
<dbReference type="SUPFAM" id="SSF50978">
    <property type="entry name" value="WD40 repeat-like"/>
    <property type="match status" value="1"/>
</dbReference>
<evidence type="ECO:0000256" key="1">
    <source>
        <dbReference type="ARBA" id="ARBA00004123"/>
    </source>
</evidence>
<dbReference type="PANTHER" id="PTHR22836">
    <property type="entry name" value="WD40 REPEAT PROTEIN"/>
    <property type="match status" value="1"/>
</dbReference>
<feature type="repeat" description="WD" evidence="6">
    <location>
        <begin position="300"/>
        <end position="342"/>
    </location>
</feature>
<keyword evidence="3" id="KW-0507">mRNA processing</keyword>
<feature type="repeat" description="WD" evidence="6">
    <location>
        <begin position="344"/>
        <end position="385"/>
    </location>
</feature>
<feature type="compositionally biased region" description="Polar residues" evidence="7">
    <location>
        <begin position="406"/>
        <end position="419"/>
    </location>
</feature>
<feature type="repeat" description="WD" evidence="6">
    <location>
        <begin position="213"/>
        <end position="238"/>
    </location>
</feature>
<feature type="compositionally biased region" description="Pro residues" evidence="7">
    <location>
        <begin position="567"/>
        <end position="620"/>
    </location>
</feature>
<dbReference type="PROSITE" id="PS50294">
    <property type="entry name" value="WD_REPEATS_REGION"/>
    <property type="match status" value="5"/>
</dbReference>
<gene>
    <name evidence="9" type="primary">WDR33</name>
    <name evidence="9" type="ORF">Ciccas_008151</name>
</gene>
<evidence type="ECO:0000256" key="5">
    <source>
        <dbReference type="ARBA" id="ARBA00023242"/>
    </source>
</evidence>
<feature type="domain" description="IFT140 first beta-propeller" evidence="8">
    <location>
        <begin position="85"/>
        <end position="163"/>
    </location>
</feature>
<dbReference type="PANTHER" id="PTHR22836:SF0">
    <property type="entry name" value="PRE-MRNA 3' END PROCESSING PROTEIN WDR33"/>
    <property type="match status" value="1"/>
</dbReference>
<dbReference type="InterPro" id="IPR015943">
    <property type="entry name" value="WD40/YVTN_repeat-like_dom_sf"/>
</dbReference>
<evidence type="ECO:0000256" key="6">
    <source>
        <dbReference type="PROSITE-ProRule" id="PRU00221"/>
    </source>
</evidence>
<dbReference type="AlphaFoldDB" id="A0ABD2Q0S2"/>
<dbReference type="Pfam" id="PF23383">
    <property type="entry name" value="Beta-prop_IFT140_1st"/>
    <property type="match status" value="1"/>
</dbReference>
<feature type="repeat" description="WD" evidence="6">
    <location>
        <begin position="257"/>
        <end position="298"/>
    </location>
</feature>
<organism evidence="9 10">
    <name type="scientific">Cichlidogyrus casuarinus</name>
    <dbReference type="NCBI Taxonomy" id="1844966"/>
    <lineage>
        <taxon>Eukaryota</taxon>
        <taxon>Metazoa</taxon>
        <taxon>Spiralia</taxon>
        <taxon>Lophotrochozoa</taxon>
        <taxon>Platyhelminthes</taxon>
        <taxon>Monogenea</taxon>
        <taxon>Monopisthocotylea</taxon>
        <taxon>Dactylogyridea</taxon>
        <taxon>Ancyrocephalidae</taxon>
        <taxon>Cichlidogyrus</taxon>
    </lineage>
</organism>
<dbReference type="FunFam" id="2.130.10.10:FF:000069">
    <property type="entry name" value="WD repeat domain 33"/>
    <property type="match status" value="1"/>
</dbReference>
<reference evidence="9 10" key="1">
    <citation type="submission" date="2024-11" db="EMBL/GenBank/DDBJ databases">
        <title>Adaptive evolution of stress response genes in parasites aligns with host niche diversity.</title>
        <authorList>
            <person name="Hahn C."/>
            <person name="Resl P."/>
        </authorList>
    </citation>
    <scope>NUCLEOTIDE SEQUENCE [LARGE SCALE GENOMIC DNA]</scope>
    <source>
        <strain evidence="9">EGGRZ-B1_66</strain>
        <tissue evidence="9">Body</tissue>
    </source>
</reference>
<comment type="subcellular location">
    <subcellularLocation>
        <location evidence="1">Nucleus</location>
    </subcellularLocation>
</comment>
<keyword evidence="4" id="KW-0677">Repeat</keyword>
<keyword evidence="5" id="KW-0539">Nucleus</keyword>
<dbReference type="InterPro" id="IPR001680">
    <property type="entry name" value="WD40_rpt"/>
</dbReference>
<proteinExistence type="predicted"/>
<feature type="compositionally biased region" description="Basic and acidic residues" evidence="7">
    <location>
        <begin position="537"/>
        <end position="555"/>
    </location>
</feature>
<dbReference type="PROSITE" id="PS50082">
    <property type="entry name" value="WD_REPEATS_2"/>
    <property type="match status" value="7"/>
</dbReference>
<dbReference type="CDD" id="cd00200">
    <property type="entry name" value="WD40"/>
    <property type="match status" value="1"/>
</dbReference>
<evidence type="ECO:0000256" key="2">
    <source>
        <dbReference type="ARBA" id="ARBA00022574"/>
    </source>
</evidence>
<dbReference type="Proteomes" id="UP001626550">
    <property type="component" value="Unassembled WGS sequence"/>
</dbReference>
<protein>
    <submittedName>
        <fullName evidence="9">WD repeat-containing protein 33</fullName>
    </submittedName>
</protein>
<evidence type="ECO:0000256" key="4">
    <source>
        <dbReference type="ARBA" id="ARBA00022737"/>
    </source>
</evidence>
<evidence type="ECO:0000313" key="9">
    <source>
        <dbReference type="EMBL" id="KAL3313244.1"/>
    </source>
</evidence>
<dbReference type="FunFam" id="2.130.10.10:FF:000085">
    <property type="entry name" value="WD repeat domain 33"/>
    <property type="match status" value="1"/>
</dbReference>
<feature type="repeat" description="WD" evidence="6">
    <location>
        <begin position="130"/>
        <end position="162"/>
    </location>
</feature>
<dbReference type="SMART" id="SM00320">
    <property type="entry name" value="WD40"/>
    <property type="match status" value="7"/>
</dbReference>
<dbReference type="Pfam" id="PF00400">
    <property type="entry name" value="WD40"/>
    <property type="match status" value="5"/>
</dbReference>
<evidence type="ECO:0000313" key="10">
    <source>
        <dbReference type="Proteomes" id="UP001626550"/>
    </source>
</evidence>
<feature type="repeat" description="WD" evidence="6">
    <location>
        <begin position="88"/>
        <end position="120"/>
    </location>
</feature>
<dbReference type="GO" id="GO:0006397">
    <property type="term" value="P:mRNA processing"/>
    <property type="evidence" value="ECO:0007669"/>
    <property type="project" value="UniProtKB-KW"/>
</dbReference>
<feature type="region of interest" description="Disordered" evidence="7">
    <location>
        <begin position="402"/>
        <end position="421"/>
    </location>
</feature>
<dbReference type="PRINTS" id="PR00320">
    <property type="entry name" value="GPROTEINBRPT"/>
</dbReference>
<dbReference type="EMBL" id="JBJKFK010001376">
    <property type="protein sequence ID" value="KAL3313244.1"/>
    <property type="molecule type" value="Genomic_DNA"/>
</dbReference>
<keyword evidence="2 6" id="KW-0853">WD repeat</keyword>
<dbReference type="InterPro" id="IPR020472">
    <property type="entry name" value="WD40_PAC1"/>
</dbReference>
<accession>A0ABD2Q0S2</accession>
<sequence length="620" mass="69760">MAEIAAQNDTTDPFSLDSKCQRKTAFRRTIDYNASAITYLKDRVRIFKRSDVRSIQADDLYNFKLSVPNVETEPAAACITSKLIRTATNKNRCPIYCVSWTPEGRRLITGACSGEFTLWNGLTFNFETILQAHDSQIRCMKWSHNGEWLLTADHSGYIKYWQAFMNNVQVYQAHKEPIRGVSFCPLDAKFVSCSDDSTVRIWDFNRCTEERVLRGHGADVRCVAWHPQLSLIISGSKDAQQPIKLWEPKTGESLATLYVHKSTCTDVTWNKNGNWFLTASRDHSIKLFDIRSLKKELQTFKGHKRDVMRVVWHPVHEELFASGGGDGAVRFWNVGTDQELAAIEDAHEAMIWSLAWHPLGHILVSGGNDFSTKFWSRDRPKEVAKDAAVPAQAAGLATLLNDPINLPTSNKTQPQQLENGDSELPKATAKASHYESIEQDFAEEAFVVDRLDFSQMSIPGLNEGVVKNQNVRAIDLAAEHARQRLAKSIPRDFAHNWAINNSNSLSKSMPVAQDHRDMYAVAVGVAAASVTHPGGKRPMEDQDLRHSSMDMDMHPPHMYRGGRMPPYRGPPPPGYYPPGPYAPPSKRPSHGHPPPHWGPPHPHWGHYPPGPHAPPIRRPW</sequence>
<evidence type="ECO:0000256" key="7">
    <source>
        <dbReference type="SAM" id="MobiDB-lite"/>
    </source>
</evidence>